<dbReference type="RefSeq" id="WP_143514710.1">
    <property type="nucleotide sequence ID" value="NZ_FWYD01000068.1"/>
</dbReference>
<dbReference type="Gene3D" id="3.40.640.10">
    <property type="entry name" value="Type I PLP-dependent aspartate aminotransferase-like (Major domain)"/>
    <property type="match status" value="1"/>
</dbReference>
<dbReference type="InterPro" id="IPR019798">
    <property type="entry name" value="Ser_HO-MeTrfase_PLP_BS"/>
</dbReference>
<evidence type="ECO:0000256" key="9">
    <source>
        <dbReference type="ARBA" id="ARBA00051216"/>
    </source>
</evidence>
<evidence type="ECO:0000256" key="7">
    <source>
        <dbReference type="ARBA" id="ARBA00022679"/>
    </source>
</evidence>
<dbReference type="EMBL" id="FWYD01000068">
    <property type="protein sequence ID" value="SMD15303.1"/>
    <property type="molecule type" value="Genomic_DNA"/>
</dbReference>
<dbReference type="FunFam" id="3.40.640.10:FF:000001">
    <property type="entry name" value="Serine hydroxymethyltransferase"/>
    <property type="match status" value="1"/>
</dbReference>
<keyword evidence="6" id="KW-0554">One-carbon metabolism</keyword>
<dbReference type="EC" id="2.1.2.7" evidence="11"/>
<dbReference type="PANTHER" id="PTHR11680">
    <property type="entry name" value="SERINE HYDROXYMETHYLTRANSFERASE"/>
    <property type="match status" value="1"/>
</dbReference>
<dbReference type="NCBIfam" id="NF000586">
    <property type="entry name" value="PRK00011.1"/>
    <property type="match status" value="1"/>
</dbReference>
<dbReference type="GO" id="GO:0032259">
    <property type="term" value="P:methylation"/>
    <property type="evidence" value="ECO:0007669"/>
    <property type="project" value="UniProtKB-KW"/>
</dbReference>
<dbReference type="Proteomes" id="UP000192330">
    <property type="component" value="Unassembled WGS sequence"/>
</dbReference>
<dbReference type="GO" id="GO:0050413">
    <property type="term" value="F:D-alanine 2-hydroxymethyltransferase activity"/>
    <property type="evidence" value="ECO:0007669"/>
    <property type="project" value="UniProtKB-EC"/>
</dbReference>
<feature type="modified residue" description="N6-(pyridoxal phosphate)lysine" evidence="13">
    <location>
        <position position="230"/>
    </location>
</feature>
<dbReference type="GO" id="GO:0019264">
    <property type="term" value="P:glycine biosynthetic process from serine"/>
    <property type="evidence" value="ECO:0007669"/>
    <property type="project" value="InterPro"/>
</dbReference>
<name>A0A1W2F003_9RHOB</name>
<dbReference type="OrthoDB" id="9803846at2"/>
<evidence type="ECO:0000256" key="10">
    <source>
        <dbReference type="ARBA" id="ARBA00057572"/>
    </source>
</evidence>
<comment type="cofactor">
    <cofactor evidence="1 13">
        <name>pyridoxal 5'-phosphate</name>
        <dbReference type="ChEBI" id="CHEBI:597326"/>
    </cofactor>
</comment>
<keyword evidence="8 13" id="KW-0663">Pyridoxal phosphate</keyword>
<accession>A0A1W2F003</accession>
<dbReference type="InterPro" id="IPR015424">
    <property type="entry name" value="PyrdxlP-dep_Trfase"/>
</dbReference>
<dbReference type="Gene3D" id="3.90.1150.10">
    <property type="entry name" value="Aspartate Aminotransferase, domain 1"/>
    <property type="match status" value="1"/>
</dbReference>
<dbReference type="GO" id="GO:0030170">
    <property type="term" value="F:pyridoxal phosphate binding"/>
    <property type="evidence" value="ECO:0007669"/>
    <property type="project" value="InterPro"/>
</dbReference>
<evidence type="ECO:0000256" key="12">
    <source>
        <dbReference type="ARBA" id="ARBA00073156"/>
    </source>
</evidence>
<comment type="similarity">
    <text evidence="3">Belongs to the SHMT family.</text>
</comment>
<dbReference type="GO" id="GO:0005829">
    <property type="term" value="C:cytosol"/>
    <property type="evidence" value="ECO:0007669"/>
    <property type="project" value="TreeGrafter"/>
</dbReference>
<feature type="domain" description="Serine hydroxymethyltransferase-like" evidence="14">
    <location>
        <begin position="8"/>
        <end position="385"/>
    </location>
</feature>
<dbReference type="InterPro" id="IPR039429">
    <property type="entry name" value="SHMT-like_dom"/>
</dbReference>
<feature type="non-terminal residue" evidence="15">
    <location>
        <position position="1"/>
    </location>
</feature>
<keyword evidence="7 15" id="KW-0808">Transferase</keyword>
<dbReference type="HAMAP" id="MF_00051">
    <property type="entry name" value="SHMT"/>
    <property type="match status" value="1"/>
</dbReference>
<proteinExistence type="inferred from homology"/>
<dbReference type="GO" id="GO:0035999">
    <property type="term" value="P:tetrahydrofolate interconversion"/>
    <property type="evidence" value="ECO:0007669"/>
    <property type="project" value="InterPro"/>
</dbReference>
<evidence type="ECO:0000313" key="16">
    <source>
        <dbReference type="Proteomes" id="UP000192330"/>
    </source>
</evidence>
<dbReference type="AlphaFoldDB" id="A0A1W2F003"/>
<organism evidence="15 16">
    <name type="scientific">Primorskyibacter flagellatus</name>
    <dbReference type="NCBI Taxonomy" id="1387277"/>
    <lineage>
        <taxon>Bacteria</taxon>
        <taxon>Pseudomonadati</taxon>
        <taxon>Pseudomonadota</taxon>
        <taxon>Alphaproteobacteria</taxon>
        <taxon>Rhodobacterales</taxon>
        <taxon>Roseobacteraceae</taxon>
        <taxon>Primorskyibacter</taxon>
    </lineage>
</organism>
<dbReference type="PANTHER" id="PTHR11680:SF35">
    <property type="entry name" value="SERINE HYDROXYMETHYLTRANSFERASE 1"/>
    <property type="match status" value="1"/>
</dbReference>
<dbReference type="CDD" id="cd00378">
    <property type="entry name" value="SHMT"/>
    <property type="match status" value="1"/>
</dbReference>
<evidence type="ECO:0000256" key="1">
    <source>
        <dbReference type="ARBA" id="ARBA00001933"/>
    </source>
</evidence>
<feature type="non-terminal residue" evidence="15">
    <location>
        <position position="411"/>
    </location>
</feature>
<dbReference type="STRING" id="1387277.SAMN06295998_1681"/>
<evidence type="ECO:0000256" key="6">
    <source>
        <dbReference type="ARBA" id="ARBA00022563"/>
    </source>
</evidence>
<gene>
    <name evidence="15" type="ORF">SAMN06295998_1681</name>
</gene>
<protein>
    <recommendedName>
        <fullName evidence="12">2-methylserine hydroxymethyltransferase</fullName>
        <ecNumber evidence="11">2.1.2.7</ecNumber>
    </recommendedName>
</protein>
<dbReference type="InterPro" id="IPR001085">
    <property type="entry name" value="Ser_HO-MeTrfase"/>
</dbReference>
<dbReference type="GO" id="GO:0004372">
    <property type="term" value="F:glycine hydroxymethyltransferase activity"/>
    <property type="evidence" value="ECO:0007669"/>
    <property type="project" value="InterPro"/>
</dbReference>
<keyword evidence="5" id="KW-0963">Cytoplasm</keyword>
<dbReference type="Pfam" id="PF00464">
    <property type="entry name" value="SHMT"/>
    <property type="match status" value="1"/>
</dbReference>
<reference evidence="15 16" key="1">
    <citation type="submission" date="2017-04" db="EMBL/GenBank/DDBJ databases">
        <authorList>
            <person name="Afonso C.L."/>
            <person name="Miller P.J."/>
            <person name="Scott M.A."/>
            <person name="Spackman E."/>
            <person name="Goraichik I."/>
            <person name="Dimitrov K.M."/>
            <person name="Suarez D.L."/>
            <person name="Swayne D.E."/>
        </authorList>
    </citation>
    <scope>NUCLEOTIDE SEQUENCE [LARGE SCALE GENOMIC DNA]</scope>
    <source>
        <strain evidence="15 16">CGMCC 1.12644</strain>
    </source>
</reference>
<dbReference type="PIRSF" id="PIRSF000412">
    <property type="entry name" value="SHMT"/>
    <property type="match status" value="1"/>
</dbReference>
<evidence type="ECO:0000259" key="14">
    <source>
        <dbReference type="Pfam" id="PF00464"/>
    </source>
</evidence>
<dbReference type="SUPFAM" id="SSF53383">
    <property type="entry name" value="PLP-dependent transferases"/>
    <property type="match status" value="1"/>
</dbReference>
<evidence type="ECO:0000256" key="3">
    <source>
        <dbReference type="ARBA" id="ARBA00006376"/>
    </source>
</evidence>
<comment type="function">
    <text evidence="10">Catalyzes the reversible interconversion of alpha-methyl-L-serine to D-alanine with tetrahydrofolate (THF) serving as the one-carbon carrier. Cannot use alpha-methyl-D-serine, L-serine, D-serine or L-alanine.</text>
</comment>
<evidence type="ECO:0000256" key="13">
    <source>
        <dbReference type="PIRSR" id="PIRSR000412-50"/>
    </source>
</evidence>
<comment type="subcellular location">
    <subcellularLocation>
        <location evidence="2">Cytoplasm</location>
    </subcellularLocation>
</comment>
<keyword evidence="16" id="KW-1185">Reference proteome</keyword>
<dbReference type="GO" id="GO:0008168">
    <property type="term" value="F:methyltransferase activity"/>
    <property type="evidence" value="ECO:0007669"/>
    <property type="project" value="UniProtKB-KW"/>
</dbReference>
<evidence type="ECO:0000256" key="5">
    <source>
        <dbReference type="ARBA" id="ARBA00022490"/>
    </source>
</evidence>
<evidence type="ECO:0000256" key="2">
    <source>
        <dbReference type="ARBA" id="ARBA00004496"/>
    </source>
</evidence>
<evidence type="ECO:0000256" key="11">
    <source>
        <dbReference type="ARBA" id="ARBA00066835"/>
    </source>
</evidence>
<comment type="subunit">
    <text evidence="4">Homodimer.</text>
</comment>
<keyword evidence="15" id="KW-0489">Methyltransferase</keyword>
<comment type="catalytic activity">
    <reaction evidence="9">
        <text>(6R)-5,10-methylene-5,6,7,8-tetrahydrofolate + D-alanine + H2O = 2-methylserine + (6S)-5,6,7,8-tetrahydrofolate</text>
        <dbReference type="Rhea" id="RHEA:10064"/>
        <dbReference type="ChEBI" id="CHEBI:15377"/>
        <dbReference type="ChEBI" id="CHEBI:15636"/>
        <dbReference type="ChEBI" id="CHEBI:57416"/>
        <dbReference type="ChEBI" id="CHEBI:57453"/>
        <dbReference type="ChEBI" id="CHEBI:58275"/>
        <dbReference type="EC" id="2.1.2.7"/>
    </reaction>
</comment>
<sequence length="411" mass="43777">TGFFTEPLADRDADVFAAITGELGRQRDEIELIASENIVSRAVMQAQGSVLTNKYAEGYPGRRYYGGCDWVDVAENLAIDRARQLFGCDFANVQPNSGSQANQGVFQALIKPGDTILGMSLDAGGHLTHGARPNQSGKWFNSVQYGVREQDNMLDYDQVAALAAEHKPKLLIAGGSAIPRQIDFARMREIADSVGAYLLVDMAHFAGLVAAGEHPSPFPHAHVATTTTHKTLRGPRGGMILTNDEDIAKKVNSAIFPGIQGGPLMHVIAAKAVAFGEALDPSFKTYAKQVIANAQALSDQLIKGGLDTVTHGTDTHVVLVDLRPKGVKGNATEKALGRAHITCNKNGVPFDPEKPTVTSGIRLGSPAGTTRGFGEAEFRQIADWIIEVVDGLAANGEDGNTEVEAKVRAEV</sequence>
<evidence type="ECO:0000256" key="8">
    <source>
        <dbReference type="ARBA" id="ARBA00022898"/>
    </source>
</evidence>
<evidence type="ECO:0000256" key="4">
    <source>
        <dbReference type="ARBA" id="ARBA00011738"/>
    </source>
</evidence>
<evidence type="ECO:0000313" key="15">
    <source>
        <dbReference type="EMBL" id="SMD15303.1"/>
    </source>
</evidence>
<dbReference type="InterPro" id="IPR015422">
    <property type="entry name" value="PyrdxlP-dep_Trfase_small"/>
</dbReference>
<dbReference type="InterPro" id="IPR049943">
    <property type="entry name" value="Ser_HO-MeTrfase-like"/>
</dbReference>
<dbReference type="PROSITE" id="PS00096">
    <property type="entry name" value="SHMT"/>
    <property type="match status" value="1"/>
</dbReference>
<dbReference type="InterPro" id="IPR015421">
    <property type="entry name" value="PyrdxlP-dep_Trfase_major"/>
</dbReference>